<accession>A0AAD4WTU0</accession>
<sequence>MVVELDPKTLTCVLHADGQLLHFQKNPIGQDCHFHILWLHFIISLIPLCASLFHTKKSLLAPDCISHMESSIHDITALNQL</sequence>
<name>A0AAD4WTU0_PRUDU</name>
<keyword evidence="1" id="KW-1133">Transmembrane helix</keyword>
<reference evidence="2 3" key="1">
    <citation type="journal article" date="2022" name="G3 (Bethesda)">
        <title>Whole-genome sequence and methylome profiling of the almond [Prunus dulcis (Mill.) D.A. Webb] cultivar 'Nonpareil'.</title>
        <authorList>
            <person name="D'Amico-Willman K.M."/>
            <person name="Ouma W.Z."/>
            <person name="Meulia T."/>
            <person name="Sideli G.M."/>
            <person name="Gradziel T.M."/>
            <person name="Fresnedo-Ramirez J."/>
        </authorList>
    </citation>
    <scope>NUCLEOTIDE SEQUENCE [LARGE SCALE GENOMIC DNA]</scope>
    <source>
        <strain evidence="2">Clone GOH B32 T37-40</strain>
    </source>
</reference>
<gene>
    <name evidence="2" type="ORF">L3X38_002053</name>
</gene>
<keyword evidence="3" id="KW-1185">Reference proteome</keyword>
<protein>
    <submittedName>
        <fullName evidence="2">Uncharacterized protein</fullName>
    </submittedName>
</protein>
<dbReference type="EMBL" id="JAJFAZ020000001">
    <property type="protein sequence ID" value="KAI5349166.1"/>
    <property type="molecule type" value="Genomic_DNA"/>
</dbReference>
<organism evidence="2 3">
    <name type="scientific">Prunus dulcis</name>
    <name type="common">Almond</name>
    <name type="synonym">Amygdalus dulcis</name>
    <dbReference type="NCBI Taxonomy" id="3755"/>
    <lineage>
        <taxon>Eukaryota</taxon>
        <taxon>Viridiplantae</taxon>
        <taxon>Streptophyta</taxon>
        <taxon>Embryophyta</taxon>
        <taxon>Tracheophyta</taxon>
        <taxon>Spermatophyta</taxon>
        <taxon>Magnoliopsida</taxon>
        <taxon>eudicotyledons</taxon>
        <taxon>Gunneridae</taxon>
        <taxon>Pentapetalae</taxon>
        <taxon>rosids</taxon>
        <taxon>fabids</taxon>
        <taxon>Rosales</taxon>
        <taxon>Rosaceae</taxon>
        <taxon>Amygdaloideae</taxon>
        <taxon>Amygdaleae</taxon>
        <taxon>Prunus</taxon>
    </lineage>
</organism>
<evidence type="ECO:0000313" key="3">
    <source>
        <dbReference type="Proteomes" id="UP001054821"/>
    </source>
</evidence>
<evidence type="ECO:0000256" key="1">
    <source>
        <dbReference type="SAM" id="Phobius"/>
    </source>
</evidence>
<feature type="transmembrane region" description="Helical" evidence="1">
    <location>
        <begin position="35"/>
        <end position="53"/>
    </location>
</feature>
<proteinExistence type="predicted"/>
<dbReference type="AlphaFoldDB" id="A0AAD4WTU0"/>
<keyword evidence="1" id="KW-0812">Transmembrane</keyword>
<evidence type="ECO:0000313" key="2">
    <source>
        <dbReference type="EMBL" id="KAI5349166.1"/>
    </source>
</evidence>
<comment type="caution">
    <text evidence="2">The sequence shown here is derived from an EMBL/GenBank/DDBJ whole genome shotgun (WGS) entry which is preliminary data.</text>
</comment>
<dbReference type="Proteomes" id="UP001054821">
    <property type="component" value="Chromosome 1"/>
</dbReference>
<keyword evidence="1" id="KW-0472">Membrane</keyword>